<proteinExistence type="inferred from homology"/>
<gene>
    <name evidence="3" type="primary">tusA_2</name>
    <name evidence="3" type="ORF">MOMUL_16170</name>
</gene>
<name>A0A151AXM1_9FIRM</name>
<keyword evidence="4" id="KW-1185">Reference proteome</keyword>
<evidence type="ECO:0000256" key="1">
    <source>
        <dbReference type="ARBA" id="ARBA00008984"/>
    </source>
</evidence>
<dbReference type="PANTHER" id="PTHR33279:SF6">
    <property type="entry name" value="SULFUR CARRIER PROTEIN YEDF-RELATED"/>
    <property type="match status" value="1"/>
</dbReference>
<dbReference type="InterPro" id="IPR036868">
    <property type="entry name" value="TusA-like_sf"/>
</dbReference>
<feature type="domain" description="UPF0033" evidence="2">
    <location>
        <begin position="4"/>
        <end position="73"/>
    </location>
</feature>
<dbReference type="Proteomes" id="UP000075670">
    <property type="component" value="Unassembled WGS sequence"/>
</dbReference>
<dbReference type="EMBL" id="LTBC01000004">
    <property type="protein sequence ID" value="KYH32395.1"/>
    <property type="molecule type" value="Genomic_DNA"/>
</dbReference>
<dbReference type="RefSeq" id="WP_062283710.1">
    <property type="nucleotide sequence ID" value="NZ_LTBC01000004.1"/>
</dbReference>
<evidence type="ECO:0000259" key="2">
    <source>
        <dbReference type="Pfam" id="PF01206"/>
    </source>
</evidence>
<dbReference type="GO" id="GO:0016740">
    <property type="term" value="F:transferase activity"/>
    <property type="evidence" value="ECO:0007669"/>
    <property type="project" value="UniProtKB-KW"/>
</dbReference>
<comment type="caution">
    <text evidence="3">The sequence shown here is derived from an EMBL/GenBank/DDBJ whole genome shotgun (WGS) entry which is preliminary data.</text>
</comment>
<reference evidence="3 4" key="1">
    <citation type="submission" date="2016-02" db="EMBL/GenBank/DDBJ databases">
        <title>Genome sequence of Moorella mulderi DSM 14980.</title>
        <authorList>
            <person name="Poehlein A."/>
            <person name="Daniel R."/>
        </authorList>
    </citation>
    <scope>NUCLEOTIDE SEQUENCE [LARGE SCALE GENOMIC DNA]</scope>
    <source>
        <strain evidence="3 4">DSM 14980</strain>
    </source>
</reference>
<comment type="similarity">
    <text evidence="1">Belongs to the sulfur carrier protein TusA family.</text>
</comment>
<protein>
    <submittedName>
        <fullName evidence="3">Sulfurtransferase TusA</fullName>
        <ecNumber evidence="3">2.8.1.-</ecNumber>
    </submittedName>
</protein>
<evidence type="ECO:0000313" key="4">
    <source>
        <dbReference type="Proteomes" id="UP000075670"/>
    </source>
</evidence>
<dbReference type="EC" id="2.8.1.-" evidence="3"/>
<accession>A0A151AXM1</accession>
<dbReference type="PATRIC" id="fig|1122241.3.peg.1703"/>
<evidence type="ECO:0000313" key="3">
    <source>
        <dbReference type="EMBL" id="KYH32395.1"/>
    </source>
</evidence>
<dbReference type="CDD" id="cd00291">
    <property type="entry name" value="SirA_YedF_YeeD"/>
    <property type="match status" value="1"/>
</dbReference>
<dbReference type="SUPFAM" id="SSF64307">
    <property type="entry name" value="SirA-like"/>
    <property type="match status" value="1"/>
</dbReference>
<organism evidence="3 4">
    <name type="scientific">Moorella mulderi DSM 14980</name>
    <dbReference type="NCBI Taxonomy" id="1122241"/>
    <lineage>
        <taxon>Bacteria</taxon>
        <taxon>Bacillati</taxon>
        <taxon>Bacillota</taxon>
        <taxon>Clostridia</taxon>
        <taxon>Neomoorellales</taxon>
        <taxon>Neomoorellaceae</taxon>
        <taxon>Neomoorella</taxon>
    </lineage>
</organism>
<dbReference type="AlphaFoldDB" id="A0A151AXM1"/>
<dbReference type="Gene3D" id="3.30.110.40">
    <property type="entry name" value="TusA-like domain"/>
    <property type="match status" value="1"/>
</dbReference>
<dbReference type="OrthoDB" id="9800872at2"/>
<dbReference type="PANTHER" id="PTHR33279">
    <property type="entry name" value="SULFUR CARRIER PROTEIN YEDF-RELATED"/>
    <property type="match status" value="1"/>
</dbReference>
<dbReference type="Pfam" id="PF01206">
    <property type="entry name" value="TusA"/>
    <property type="match status" value="1"/>
</dbReference>
<dbReference type="InterPro" id="IPR001455">
    <property type="entry name" value="TusA-like"/>
</dbReference>
<sequence length="78" mass="8893">MTRKVLDCRGMNCTGPLMATAKQMQKLKPGDLLEVWVDDLASEFDLPAWCQQAGHTIVSKEIKDDYYSYLIRKKGSRV</sequence>
<keyword evidence="3" id="KW-0808">Transferase</keyword>